<protein>
    <submittedName>
        <fullName evidence="1">Uncharacterized protein</fullName>
    </submittedName>
</protein>
<name>A0ABT4UMC9_9BACT</name>
<reference evidence="1 2" key="1">
    <citation type="submission" date="2022-12" db="EMBL/GenBank/DDBJ databases">
        <title>Chitinophagaceae gen. sp. nov., a new member of the family Chitinophagaceae, isolated from soil in a chemical factory.</title>
        <authorList>
            <person name="Ke Z."/>
        </authorList>
    </citation>
    <scope>NUCLEOTIDE SEQUENCE [LARGE SCALE GENOMIC DNA]</scope>
    <source>
        <strain evidence="1 2">LY-5</strain>
    </source>
</reference>
<gene>
    <name evidence="1" type="ORF">O3P16_14445</name>
</gene>
<sequence length="342" mass="39489">MAGNIKILLIILFFFFARTLPAQTEKTFRVHQINLTDTLAHPENQFSGLTYRNHQLYLLCESRIQDKHIARIYTIHKTELNKAIADTTYQPKHETILILNLDQVKTQIDATGNHFEGLEAIDIKGKHAWLTIETVSPSQKGYVIKGKLKNNQLIINPGEILPLDIPLKNGAVLDNSGYESIAYRKGKLMAAFEYNYFDSSNHFLNFSKNLSIQGIRSIETGKIPFRITDWQFTGKNELVALNVFYKGKADSYFRVPPTDTLNYKYTVNDKGEPESFTRIIKLYKKQHQPEYRWTTLGLLPGDYGKGYNWEGITPFQKGYFITNDKFTPTKERKSYLLYIELP</sequence>
<keyword evidence="2" id="KW-1185">Reference proteome</keyword>
<evidence type="ECO:0000313" key="2">
    <source>
        <dbReference type="Proteomes" id="UP001210231"/>
    </source>
</evidence>
<dbReference type="EMBL" id="JAQGEF010000020">
    <property type="protein sequence ID" value="MDA3616011.1"/>
    <property type="molecule type" value="Genomic_DNA"/>
</dbReference>
<dbReference type="RefSeq" id="WP_407032340.1">
    <property type="nucleotide sequence ID" value="NZ_JAQGEF010000020.1"/>
</dbReference>
<organism evidence="1 2">
    <name type="scientific">Polluticaenibacter yanchengensis</name>
    <dbReference type="NCBI Taxonomy" id="3014562"/>
    <lineage>
        <taxon>Bacteria</taxon>
        <taxon>Pseudomonadati</taxon>
        <taxon>Bacteroidota</taxon>
        <taxon>Chitinophagia</taxon>
        <taxon>Chitinophagales</taxon>
        <taxon>Chitinophagaceae</taxon>
        <taxon>Polluticaenibacter</taxon>
    </lineage>
</organism>
<dbReference type="Proteomes" id="UP001210231">
    <property type="component" value="Unassembled WGS sequence"/>
</dbReference>
<comment type="caution">
    <text evidence="1">The sequence shown here is derived from an EMBL/GenBank/DDBJ whole genome shotgun (WGS) entry which is preliminary data.</text>
</comment>
<evidence type="ECO:0000313" key="1">
    <source>
        <dbReference type="EMBL" id="MDA3616011.1"/>
    </source>
</evidence>
<proteinExistence type="predicted"/>
<accession>A0ABT4UMC9</accession>